<organism evidence="9 10">
    <name type="scientific">Blastococcus haudaquaticus</name>
    <dbReference type="NCBI Taxonomy" id="1938745"/>
    <lineage>
        <taxon>Bacteria</taxon>
        <taxon>Bacillati</taxon>
        <taxon>Actinomycetota</taxon>
        <taxon>Actinomycetes</taxon>
        <taxon>Geodermatophilales</taxon>
        <taxon>Geodermatophilaceae</taxon>
        <taxon>Blastococcus</taxon>
    </lineage>
</organism>
<dbReference type="NCBIfam" id="TIGR01767">
    <property type="entry name" value="MTRK"/>
    <property type="match status" value="1"/>
</dbReference>
<proteinExistence type="inferred from homology"/>
<keyword evidence="6 9" id="KW-0418">Kinase</keyword>
<evidence type="ECO:0000256" key="4">
    <source>
        <dbReference type="ARBA" id="ARBA00022679"/>
    </source>
</evidence>
<dbReference type="PANTHER" id="PTHR34273:SF2">
    <property type="entry name" value="METHYLTHIORIBOSE KINASE"/>
    <property type="match status" value="1"/>
</dbReference>
<name>A0A286GU23_9ACTN</name>
<dbReference type="GO" id="GO:0009086">
    <property type="term" value="P:methionine biosynthetic process"/>
    <property type="evidence" value="ECO:0007669"/>
    <property type="project" value="InterPro"/>
</dbReference>
<dbReference type="EC" id="2.7.1.100" evidence="3"/>
<comment type="subunit">
    <text evidence="2">Homodimer.</text>
</comment>
<protein>
    <recommendedName>
        <fullName evidence="3">S-methyl-5-thioribose kinase</fullName>
        <ecNumber evidence="3">2.7.1.100</ecNumber>
    </recommendedName>
</protein>
<dbReference type="SUPFAM" id="SSF56112">
    <property type="entry name" value="Protein kinase-like (PK-like)"/>
    <property type="match status" value="1"/>
</dbReference>
<dbReference type="Gene3D" id="3.90.1200.10">
    <property type="match status" value="1"/>
</dbReference>
<dbReference type="Pfam" id="PF01636">
    <property type="entry name" value="APH"/>
    <property type="match status" value="1"/>
</dbReference>
<evidence type="ECO:0000256" key="1">
    <source>
        <dbReference type="ARBA" id="ARBA00010165"/>
    </source>
</evidence>
<evidence type="ECO:0000259" key="8">
    <source>
        <dbReference type="Pfam" id="PF01636"/>
    </source>
</evidence>
<comment type="similarity">
    <text evidence="1">Belongs to the methylthioribose kinase family.</text>
</comment>
<dbReference type="InterPro" id="IPR011009">
    <property type="entry name" value="Kinase-like_dom_sf"/>
</dbReference>
<dbReference type="GO" id="GO:0005524">
    <property type="term" value="F:ATP binding"/>
    <property type="evidence" value="ECO:0007669"/>
    <property type="project" value="UniProtKB-KW"/>
</dbReference>
<keyword evidence="7" id="KW-0067">ATP-binding</keyword>
<evidence type="ECO:0000256" key="6">
    <source>
        <dbReference type="ARBA" id="ARBA00022777"/>
    </source>
</evidence>
<evidence type="ECO:0000256" key="3">
    <source>
        <dbReference type="ARBA" id="ARBA00012128"/>
    </source>
</evidence>
<dbReference type="RefSeq" id="WP_143278439.1">
    <property type="nucleotide sequence ID" value="NZ_OCNK01000002.1"/>
</dbReference>
<dbReference type="Proteomes" id="UP000219482">
    <property type="component" value="Unassembled WGS sequence"/>
</dbReference>
<dbReference type="OrthoDB" id="9777791at2"/>
<reference evidence="10" key="1">
    <citation type="submission" date="2017-09" db="EMBL/GenBank/DDBJ databases">
        <authorList>
            <person name="Varghese N."/>
            <person name="Submissions S."/>
        </authorList>
    </citation>
    <scope>NUCLEOTIDE SEQUENCE [LARGE SCALE GENOMIC DNA]</scope>
    <source>
        <strain evidence="10">DSM 44270</strain>
    </source>
</reference>
<dbReference type="Gene3D" id="3.30.200.20">
    <property type="entry name" value="Phosphorylase Kinase, domain 1"/>
    <property type="match status" value="1"/>
</dbReference>
<feature type="domain" description="Aminoglycoside phosphotransferase" evidence="8">
    <location>
        <begin position="171"/>
        <end position="294"/>
    </location>
</feature>
<evidence type="ECO:0000313" key="10">
    <source>
        <dbReference type="Proteomes" id="UP000219482"/>
    </source>
</evidence>
<dbReference type="PANTHER" id="PTHR34273">
    <property type="entry name" value="METHYLTHIORIBOSE KINASE"/>
    <property type="match status" value="1"/>
</dbReference>
<keyword evidence="4" id="KW-0808">Transferase</keyword>
<evidence type="ECO:0000256" key="5">
    <source>
        <dbReference type="ARBA" id="ARBA00022741"/>
    </source>
</evidence>
<dbReference type="InterPro" id="IPR002575">
    <property type="entry name" value="Aminoglycoside_PTrfase"/>
</dbReference>
<accession>A0A286GU23</accession>
<keyword evidence="10" id="KW-1185">Reference proteome</keyword>
<dbReference type="GO" id="GO:0046522">
    <property type="term" value="F:S-methyl-5-thioribose kinase activity"/>
    <property type="evidence" value="ECO:0007669"/>
    <property type="project" value="UniProtKB-EC"/>
</dbReference>
<keyword evidence="5" id="KW-0547">Nucleotide-binding</keyword>
<evidence type="ECO:0000256" key="2">
    <source>
        <dbReference type="ARBA" id="ARBA00011738"/>
    </source>
</evidence>
<evidence type="ECO:0000256" key="7">
    <source>
        <dbReference type="ARBA" id="ARBA00022840"/>
    </source>
</evidence>
<dbReference type="EMBL" id="OCNK01000002">
    <property type="protein sequence ID" value="SOD99055.1"/>
    <property type="molecule type" value="Genomic_DNA"/>
</dbReference>
<evidence type="ECO:0000313" key="9">
    <source>
        <dbReference type="EMBL" id="SOD99055.1"/>
    </source>
</evidence>
<dbReference type="InterPro" id="IPR009212">
    <property type="entry name" value="Methylthioribose_kinase"/>
</dbReference>
<dbReference type="AlphaFoldDB" id="A0A286GU23"/>
<gene>
    <name evidence="9" type="ORF">SAMN06272739_2152</name>
</gene>
<sequence length="399" mass="41864">MADAGVVLEAADVWEYLLSRGLVAPGSSGTVREVGDGNMNRVFVAVPDDGGTGLAVKQAPPWIRVLGPSAPMSPERAMVEARALATFARFAPEQTPVVVDVDPERFAFTMEDLSDLVVLRGALTRGARFGDTSTQVGDLIGRVTFATSVAGASAADRAALLAASVNPVLAEVTEQYLLSEPFLEHEHNSAHPSLTDDVAALRADRAVRTEVSALRAAFATRAEALVHGDLHSGSVMVGERDGVAVVRVIDPEFAVVGPIGLDLGLYLANALIAAARASALDDGELAAEHAGQARVLWTAFTAAWHAGWPDRVDGFLDEGWLRRHLASVWDDTLGFAAVELVRRVAGYSHAEDLETLPDPGPASAVVLRAARALLLDRGAFRGPGGEPDPAVVAALVTGR</sequence>